<evidence type="ECO:0000313" key="3">
    <source>
        <dbReference type="Proteomes" id="UP000008810"/>
    </source>
</evidence>
<dbReference type="AlphaFoldDB" id="I1J333"/>
<dbReference type="EnsemblPlants" id="KQJ85168">
    <property type="protein sequence ID" value="KQJ85168"/>
    <property type="gene ID" value="BRADI_5g25330v3"/>
</dbReference>
<accession>I1J333</accession>
<gene>
    <name evidence="2" type="primary">LOC104581459</name>
    <name evidence="1" type="ORF">BRADI_5g25330v3</name>
</gene>
<protein>
    <submittedName>
        <fullName evidence="1 2">Uncharacterized protein</fullName>
    </submittedName>
</protein>
<dbReference type="Pfam" id="PF05553">
    <property type="entry name" value="DUF761"/>
    <property type="match status" value="1"/>
</dbReference>
<dbReference type="PANTHER" id="PTHR33450:SF4">
    <property type="entry name" value="OS04G0665666 PROTEIN"/>
    <property type="match status" value="1"/>
</dbReference>
<dbReference type="InterPro" id="IPR008480">
    <property type="entry name" value="DUF761_pln"/>
</dbReference>
<dbReference type="HOGENOM" id="CLU_094748_0_0_1"/>
<dbReference type="Gramene" id="KQJ85168">
    <property type="protein sequence ID" value="KQJ85168"/>
    <property type="gene ID" value="BRADI_5g25330v3"/>
</dbReference>
<name>I1J333_BRADI</name>
<dbReference type="RefSeq" id="XP_024312010.1">
    <property type="nucleotide sequence ID" value="XM_024456242.1"/>
</dbReference>
<proteinExistence type="predicted"/>
<sequence length="198" mass="22378">MAPLSFHVEALLPSSIAPKKLDSLLHSHVYPQVAAVLRAVARFKALLLHAIDDLNNNNNNNKSGRPGKKKMARFVKLQFFGTARARRVVVDRLPPDTNDRARRSSYYDERSAWNAAAAEEVEVRGDGGTAAECCGYLCWLEEEEERPSGAGDGEEGEEEEEVNEIDRLAERFIERFHAKCLLEKQESYRRRHLIATTI</sequence>
<dbReference type="STRING" id="15368.I1J333"/>
<dbReference type="EMBL" id="CM000884">
    <property type="protein sequence ID" value="KQJ85168.1"/>
    <property type="molecule type" value="Genomic_DNA"/>
</dbReference>
<dbReference type="PANTHER" id="PTHR33450">
    <property type="entry name" value="EMB|CAB67623.1-RELATED"/>
    <property type="match status" value="1"/>
</dbReference>
<reference evidence="2" key="3">
    <citation type="submission" date="2018-08" db="UniProtKB">
        <authorList>
            <consortium name="EnsemblPlants"/>
        </authorList>
    </citation>
    <scope>IDENTIFICATION</scope>
    <source>
        <strain evidence="2">cv. Bd21</strain>
    </source>
</reference>
<dbReference type="eggNOG" id="ENOG502RYUZ">
    <property type="taxonomic scope" value="Eukaryota"/>
</dbReference>
<reference evidence="1 2" key="1">
    <citation type="journal article" date="2010" name="Nature">
        <title>Genome sequencing and analysis of the model grass Brachypodium distachyon.</title>
        <authorList>
            <consortium name="International Brachypodium Initiative"/>
        </authorList>
    </citation>
    <scope>NUCLEOTIDE SEQUENCE [LARGE SCALE GENOMIC DNA]</scope>
    <source>
        <strain evidence="1 2">Bd21</strain>
    </source>
</reference>
<keyword evidence="3" id="KW-1185">Reference proteome</keyword>
<organism evidence="1">
    <name type="scientific">Brachypodium distachyon</name>
    <name type="common">Purple false brome</name>
    <name type="synonym">Trachynia distachya</name>
    <dbReference type="NCBI Taxonomy" id="15368"/>
    <lineage>
        <taxon>Eukaryota</taxon>
        <taxon>Viridiplantae</taxon>
        <taxon>Streptophyta</taxon>
        <taxon>Embryophyta</taxon>
        <taxon>Tracheophyta</taxon>
        <taxon>Spermatophyta</taxon>
        <taxon>Magnoliopsida</taxon>
        <taxon>Liliopsida</taxon>
        <taxon>Poales</taxon>
        <taxon>Poaceae</taxon>
        <taxon>BOP clade</taxon>
        <taxon>Pooideae</taxon>
        <taxon>Stipodae</taxon>
        <taxon>Brachypodieae</taxon>
        <taxon>Brachypodium</taxon>
    </lineage>
</organism>
<dbReference type="GeneID" id="104581459"/>
<evidence type="ECO:0000313" key="1">
    <source>
        <dbReference type="EMBL" id="KQJ85168.1"/>
    </source>
</evidence>
<dbReference type="OrthoDB" id="1104789at2759"/>
<dbReference type="OMA" id="NCHERFR"/>
<dbReference type="Proteomes" id="UP000008810">
    <property type="component" value="Chromosome 5"/>
</dbReference>
<evidence type="ECO:0000313" key="2">
    <source>
        <dbReference type="EnsemblPlants" id="KQJ85168"/>
    </source>
</evidence>
<dbReference type="KEGG" id="bdi:104581459"/>
<reference evidence="1" key="2">
    <citation type="submission" date="2017-06" db="EMBL/GenBank/DDBJ databases">
        <title>WGS assembly of Brachypodium distachyon.</title>
        <authorList>
            <consortium name="The International Brachypodium Initiative"/>
            <person name="Lucas S."/>
            <person name="Harmon-Smith M."/>
            <person name="Lail K."/>
            <person name="Tice H."/>
            <person name="Grimwood J."/>
            <person name="Bruce D."/>
            <person name="Barry K."/>
            <person name="Shu S."/>
            <person name="Lindquist E."/>
            <person name="Wang M."/>
            <person name="Pitluck S."/>
            <person name="Vogel J.P."/>
            <person name="Garvin D.F."/>
            <person name="Mockler T.C."/>
            <person name="Schmutz J."/>
            <person name="Rokhsar D."/>
            <person name="Bevan M.W."/>
        </authorList>
    </citation>
    <scope>NUCLEOTIDE SEQUENCE</scope>
    <source>
        <strain evidence="1">Bd21</strain>
    </source>
</reference>
<dbReference type="FunCoup" id="I1J333">
    <property type="interactions" value="1228"/>
</dbReference>